<accession>A0ACA9MYN9</accession>
<gene>
    <name evidence="1" type="ORF">ACOLOM_LOCUS7146</name>
</gene>
<comment type="caution">
    <text evidence="1">The sequence shown here is derived from an EMBL/GenBank/DDBJ whole genome shotgun (WGS) entry which is preliminary data.</text>
</comment>
<dbReference type="Proteomes" id="UP000789525">
    <property type="component" value="Unassembled WGS sequence"/>
</dbReference>
<dbReference type="EMBL" id="CAJVPT010015919">
    <property type="protein sequence ID" value="CAG8615183.1"/>
    <property type="molecule type" value="Genomic_DNA"/>
</dbReference>
<evidence type="ECO:0000313" key="2">
    <source>
        <dbReference type="Proteomes" id="UP000789525"/>
    </source>
</evidence>
<name>A0ACA9MYN9_9GLOM</name>
<sequence>MSSSADNGIIDFLVDSVSRLSLDTIEPDRLSFQALQCLLSKSNDEKKEFATSEYSLLRISILLAAKKVSQEAVDALEKRLPVWDKVKDEFDFNNNNIVNINDNCASIAGNLTPLLEFIDLRRIDGKILTDIIEPLDLIPSKKLMEVYPLMDTQYHETIKEDGILLELTNL</sequence>
<reference evidence="1" key="1">
    <citation type="submission" date="2021-06" db="EMBL/GenBank/DDBJ databases">
        <authorList>
            <person name="Kallberg Y."/>
            <person name="Tangrot J."/>
            <person name="Rosling A."/>
        </authorList>
    </citation>
    <scope>NUCLEOTIDE SEQUENCE</scope>
    <source>
        <strain evidence="1">CL356</strain>
    </source>
</reference>
<protein>
    <submittedName>
        <fullName evidence="1">586_t:CDS:1</fullName>
    </submittedName>
</protein>
<keyword evidence="2" id="KW-1185">Reference proteome</keyword>
<organism evidence="1 2">
    <name type="scientific">Acaulospora colombiana</name>
    <dbReference type="NCBI Taxonomy" id="27376"/>
    <lineage>
        <taxon>Eukaryota</taxon>
        <taxon>Fungi</taxon>
        <taxon>Fungi incertae sedis</taxon>
        <taxon>Mucoromycota</taxon>
        <taxon>Glomeromycotina</taxon>
        <taxon>Glomeromycetes</taxon>
        <taxon>Diversisporales</taxon>
        <taxon>Acaulosporaceae</taxon>
        <taxon>Acaulospora</taxon>
    </lineage>
</organism>
<evidence type="ECO:0000313" key="1">
    <source>
        <dbReference type="EMBL" id="CAG8615183.1"/>
    </source>
</evidence>
<proteinExistence type="predicted"/>